<keyword evidence="1" id="KW-0472">Membrane</keyword>
<gene>
    <name evidence="2" type="ORF">3_50</name>
</gene>
<organism evidence="2">
    <name type="scientific">Mimiviridae sp. ChoanoV1</name>
    <dbReference type="NCBI Taxonomy" id="2596887"/>
    <lineage>
        <taxon>Viruses</taxon>
        <taxon>Varidnaviria</taxon>
        <taxon>Bamfordvirae</taxon>
        <taxon>Nucleocytoviricota</taxon>
        <taxon>Megaviricetes</taxon>
        <taxon>Imitervirales</taxon>
        <taxon>Schizomimiviridae</taxon>
    </lineage>
</organism>
<reference evidence="2" key="1">
    <citation type="submission" date="2018-11" db="EMBL/GenBank/DDBJ databases">
        <title>A distinct lineage of giant viruses engineers rhodopsin photosystems in predatory marine eukaryotes.</title>
        <authorList>
            <person name="Needham D.M."/>
            <person name="Yoshizawa S."/>
            <person name="Hosaka T."/>
            <person name="Poirier C."/>
            <person name="Choi C.-J."/>
            <person name="Hehenberger E."/>
            <person name="Irwin N.A.T."/>
            <person name="Wilken S."/>
            <person name="Yung C.-M."/>
            <person name="Bachy C."/>
            <person name="Kurihara R."/>
            <person name="Nakajima Y."/>
            <person name="Kojima K."/>
            <person name="Kimura-Someya T."/>
            <person name="Leonard G."/>
            <person name="Malmstrom R.R."/>
            <person name="Mende D."/>
            <person name="Olson D.K."/>
            <person name="Sudo Y."/>
            <person name="Sudek S."/>
            <person name="Richards T.A."/>
            <person name="DeLong E.F."/>
            <person name="Keeling P.J."/>
            <person name="Santoro A.E."/>
            <person name="Shirouzu M."/>
            <person name="Iwasaki W."/>
            <person name="Worden A.Z."/>
        </authorList>
    </citation>
    <scope>NUCLEOTIDE SEQUENCE</scope>
</reference>
<keyword evidence="1" id="KW-0812">Transmembrane</keyword>
<proteinExistence type="predicted"/>
<accession>A0A5B8IPK6</accession>
<protein>
    <submittedName>
        <fullName evidence="2">Uncharacterized protein</fullName>
    </submittedName>
</protein>
<dbReference type="EMBL" id="MK250087">
    <property type="protein sequence ID" value="QDY52071.1"/>
    <property type="molecule type" value="Genomic_DNA"/>
</dbReference>
<feature type="transmembrane region" description="Helical" evidence="1">
    <location>
        <begin position="16"/>
        <end position="38"/>
    </location>
</feature>
<sequence>MIKNNFFKKINKDNMISYYFIIFIFILFIIKTPILYYLTNFEKVITIKDKYTRYRKSTSNYNITDTDGNVYKIGNLWIKFDFNRGNDYAKVDIGKTYKVKGYGFRAGFLNTYENIYELEEV</sequence>
<evidence type="ECO:0000313" key="2">
    <source>
        <dbReference type="EMBL" id="QDY52071.1"/>
    </source>
</evidence>
<keyword evidence="1" id="KW-1133">Transmembrane helix</keyword>
<name>A0A5B8IPK6_9VIRU</name>
<evidence type="ECO:0000256" key="1">
    <source>
        <dbReference type="SAM" id="Phobius"/>
    </source>
</evidence>